<sequence length="360" mass="42096">MILINGKFLQQQLTGVQRVANEIVLELDNYNLNEDIFIITPNNKGSLKHRPKYKNIKLIEVGNLNPFWEQKELFLYYLKQKSDAVLFSFSGGFPIMVSQGIYFLHDINFKVNPSFFSKKYRIYHNLIVKSLKKKNEIYIVTNSNFSKREILRHYDFPPDKITVVPLGYEHFSNIVPNFDVLDKMHLKQKSFYLTIATLNKNKNLEIILKAAKYLKEEKFVVVGKRPEKKVFGNENTFIDDLTTLKNVIYTGYIDDSSLAALYKSAKALIFPSFYEGFGLPALEAIYFKTPLLLSDIPVFREIFDNIATFFNPSNPESLVEIIKNEKNHSLNLDERERILKQYTWKNCAKEILKIYFSNFK</sequence>
<dbReference type="GO" id="GO:0016757">
    <property type="term" value="F:glycosyltransferase activity"/>
    <property type="evidence" value="ECO:0007669"/>
    <property type="project" value="InterPro"/>
</dbReference>
<comment type="caution">
    <text evidence="3">The sequence shown here is derived from an EMBL/GenBank/DDBJ whole genome shotgun (WGS) entry which is preliminary data.</text>
</comment>
<dbReference type="Pfam" id="PF00534">
    <property type="entry name" value="Glycos_transf_1"/>
    <property type="match status" value="1"/>
</dbReference>
<dbReference type="Proteomes" id="UP000236950">
    <property type="component" value="Unassembled WGS sequence"/>
</dbReference>
<dbReference type="PANTHER" id="PTHR46401">
    <property type="entry name" value="GLYCOSYLTRANSFERASE WBBK-RELATED"/>
    <property type="match status" value="1"/>
</dbReference>
<dbReference type="AlphaFoldDB" id="A0A2S5EI09"/>
<protein>
    <recommendedName>
        <fullName evidence="2">Glycosyl transferase family 1 domain-containing protein</fullName>
    </recommendedName>
</protein>
<proteinExistence type="predicted"/>
<evidence type="ECO:0000313" key="4">
    <source>
        <dbReference type="Proteomes" id="UP000236950"/>
    </source>
</evidence>
<evidence type="ECO:0000259" key="2">
    <source>
        <dbReference type="Pfam" id="PF00534"/>
    </source>
</evidence>
<dbReference type="RefSeq" id="WP_103898532.1">
    <property type="nucleotide sequence ID" value="NZ_JALY01000129.1"/>
</dbReference>
<feature type="domain" description="Glycosyl transferase family 1" evidence="2">
    <location>
        <begin position="187"/>
        <end position="324"/>
    </location>
</feature>
<keyword evidence="4" id="KW-1185">Reference proteome</keyword>
<reference evidence="3 4" key="1">
    <citation type="submission" date="2014-01" db="EMBL/GenBank/DDBJ databases">
        <title>Comparative genomics of Petrotoga.</title>
        <authorList>
            <person name="Chow K."/>
            <person name="Charchuk R."/>
            <person name="Nesbo C.L."/>
        </authorList>
    </citation>
    <scope>NUCLEOTIDE SEQUENCE [LARGE SCALE GENOMIC DNA]</scope>
    <source>
        <strain evidence="3 4">DSM 16923</strain>
    </source>
</reference>
<keyword evidence="1" id="KW-0808">Transferase</keyword>
<dbReference type="Gene3D" id="3.40.50.2000">
    <property type="entry name" value="Glycogen Phosphorylase B"/>
    <property type="match status" value="2"/>
</dbReference>
<organism evidence="3 4">
    <name type="scientific">Petrotoga halophila DSM 16923</name>
    <dbReference type="NCBI Taxonomy" id="1122953"/>
    <lineage>
        <taxon>Bacteria</taxon>
        <taxon>Thermotogati</taxon>
        <taxon>Thermotogota</taxon>
        <taxon>Thermotogae</taxon>
        <taxon>Petrotogales</taxon>
        <taxon>Petrotogaceae</taxon>
        <taxon>Petrotoga</taxon>
    </lineage>
</organism>
<dbReference type="SUPFAM" id="SSF53756">
    <property type="entry name" value="UDP-Glycosyltransferase/glycogen phosphorylase"/>
    <property type="match status" value="1"/>
</dbReference>
<dbReference type="EMBL" id="JALY01000129">
    <property type="protein sequence ID" value="POZ92695.1"/>
    <property type="molecule type" value="Genomic_DNA"/>
</dbReference>
<dbReference type="CDD" id="cd03809">
    <property type="entry name" value="GT4_MtfB-like"/>
    <property type="match status" value="1"/>
</dbReference>
<accession>A0A2S5EI09</accession>
<evidence type="ECO:0000313" key="3">
    <source>
        <dbReference type="EMBL" id="POZ92695.1"/>
    </source>
</evidence>
<dbReference type="PANTHER" id="PTHR46401:SF2">
    <property type="entry name" value="GLYCOSYLTRANSFERASE WBBK-RELATED"/>
    <property type="match status" value="1"/>
</dbReference>
<dbReference type="InterPro" id="IPR001296">
    <property type="entry name" value="Glyco_trans_1"/>
</dbReference>
<name>A0A2S5EI09_9BACT</name>
<evidence type="ECO:0000256" key="1">
    <source>
        <dbReference type="ARBA" id="ARBA00022679"/>
    </source>
</evidence>
<gene>
    <name evidence="3" type="ORF">AA81_05895</name>
</gene>